<keyword evidence="3" id="KW-1185">Reference proteome</keyword>
<dbReference type="EMBL" id="LHYF01000042">
    <property type="protein sequence ID" value="KXB06312.1"/>
    <property type="molecule type" value="Genomic_DNA"/>
</dbReference>
<evidence type="ECO:0000313" key="3">
    <source>
        <dbReference type="Proteomes" id="UP000070404"/>
    </source>
</evidence>
<protein>
    <recommendedName>
        <fullName evidence="1">Acyl-protein synthetase LuxE domain-containing protein</fullName>
    </recommendedName>
</protein>
<proteinExistence type="predicted"/>
<dbReference type="Gene3D" id="3.40.50.12780">
    <property type="entry name" value="N-terminal domain of ligase-like"/>
    <property type="match status" value="1"/>
</dbReference>
<gene>
    <name evidence="2" type="ORF">AKJ52_02325</name>
</gene>
<dbReference type="Pfam" id="PF04443">
    <property type="entry name" value="LuxE"/>
    <property type="match status" value="1"/>
</dbReference>
<name>A0A133VIN9_9EURY</name>
<dbReference type="InterPro" id="IPR042099">
    <property type="entry name" value="ANL_N_sf"/>
</dbReference>
<comment type="caution">
    <text evidence="2">The sequence shown here is derived from an EMBL/GenBank/DDBJ whole genome shotgun (WGS) entry which is preliminary data.</text>
</comment>
<accession>A0A133VIN9</accession>
<dbReference type="GO" id="GO:0008218">
    <property type="term" value="P:bioluminescence"/>
    <property type="evidence" value="ECO:0007669"/>
    <property type="project" value="InterPro"/>
</dbReference>
<sequence>MLTPSPENTEVGMVQGMDSALRNMNYSGEEIEYMVQEDELKIQGTLNRVEEKSENGEAVHIYGPPFAFMDIIEYIENNGVSTKVTDDSRLLTTGGWKGVEGKVPREEFIERLCNAFSSEPEQYRDTYGLTDVMAGMVECEEHNKHVPPWIHASAKNPDDLNRAVEEGKEGLMSFKSSIIGSYPAFTLPGDMTVVYEDECDCGRNGQIVEHRGRASAQGQRGCAIKLDEFMESIT</sequence>
<dbReference type="InterPro" id="IPR007534">
    <property type="entry name" value="LuxE"/>
</dbReference>
<evidence type="ECO:0000259" key="1">
    <source>
        <dbReference type="Pfam" id="PF04443"/>
    </source>
</evidence>
<evidence type="ECO:0000313" key="2">
    <source>
        <dbReference type="EMBL" id="KXB06312.1"/>
    </source>
</evidence>
<feature type="domain" description="Acyl-protein synthetase LuxE" evidence="1">
    <location>
        <begin position="22"/>
        <end position="228"/>
    </location>
</feature>
<organism evidence="2 3">
    <name type="scientific">candidate division MSBL1 archaeon SCGC-AAA382C18</name>
    <dbReference type="NCBI Taxonomy" id="1698281"/>
    <lineage>
        <taxon>Archaea</taxon>
        <taxon>Methanobacteriati</taxon>
        <taxon>Methanobacteriota</taxon>
        <taxon>candidate division MSBL1</taxon>
    </lineage>
</organism>
<dbReference type="AlphaFoldDB" id="A0A133VIN9"/>
<dbReference type="Proteomes" id="UP000070404">
    <property type="component" value="Unassembled WGS sequence"/>
</dbReference>
<reference evidence="2 3" key="1">
    <citation type="journal article" date="2016" name="Sci. Rep.">
        <title>Metabolic traits of an uncultured archaeal lineage -MSBL1- from brine pools of the Red Sea.</title>
        <authorList>
            <person name="Mwirichia R."/>
            <person name="Alam I."/>
            <person name="Rashid M."/>
            <person name="Vinu M."/>
            <person name="Ba-Alawi W."/>
            <person name="Anthony Kamau A."/>
            <person name="Kamanda Ngugi D."/>
            <person name="Goker M."/>
            <person name="Klenk H.P."/>
            <person name="Bajic V."/>
            <person name="Stingl U."/>
        </authorList>
    </citation>
    <scope>NUCLEOTIDE SEQUENCE [LARGE SCALE GENOMIC DNA]</scope>
    <source>
        <strain evidence="2">SCGC-AAA382C18</strain>
    </source>
</reference>